<evidence type="ECO:0000256" key="1">
    <source>
        <dbReference type="SAM" id="MobiDB-lite"/>
    </source>
</evidence>
<gene>
    <name evidence="2" type="ORF">DH2020_035069</name>
</gene>
<protein>
    <submittedName>
        <fullName evidence="2">Uncharacterized protein</fullName>
    </submittedName>
</protein>
<keyword evidence="3" id="KW-1185">Reference proteome</keyword>
<evidence type="ECO:0000313" key="3">
    <source>
        <dbReference type="Proteomes" id="UP001318860"/>
    </source>
</evidence>
<name>A0ABR0V8N0_REHGL</name>
<comment type="caution">
    <text evidence="2">The sequence shown here is derived from an EMBL/GenBank/DDBJ whole genome shotgun (WGS) entry which is preliminary data.</text>
</comment>
<reference evidence="2 3" key="1">
    <citation type="journal article" date="2021" name="Comput. Struct. Biotechnol. J.">
        <title>De novo genome assembly of the potent medicinal plant Rehmannia glutinosa using nanopore technology.</title>
        <authorList>
            <person name="Ma L."/>
            <person name="Dong C."/>
            <person name="Song C."/>
            <person name="Wang X."/>
            <person name="Zheng X."/>
            <person name="Niu Y."/>
            <person name="Chen S."/>
            <person name="Feng W."/>
        </authorList>
    </citation>
    <scope>NUCLEOTIDE SEQUENCE [LARGE SCALE GENOMIC DNA]</scope>
    <source>
        <strain evidence="2">DH-2019</strain>
    </source>
</reference>
<dbReference type="PANTHER" id="PTHR34222:SF99">
    <property type="entry name" value="PROTEIN, PUTATIVE-RELATED"/>
    <property type="match status" value="1"/>
</dbReference>
<evidence type="ECO:0000313" key="2">
    <source>
        <dbReference type="EMBL" id="KAK6131182.1"/>
    </source>
</evidence>
<feature type="compositionally biased region" description="Polar residues" evidence="1">
    <location>
        <begin position="18"/>
        <end position="34"/>
    </location>
</feature>
<dbReference type="PANTHER" id="PTHR34222">
    <property type="entry name" value="GAG_PRE-INTEGRS DOMAIN-CONTAINING PROTEIN"/>
    <property type="match status" value="1"/>
</dbReference>
<organism evidence="2 3">
    <name type="scientific">Rehmannia glutinosa</name>
    <name type="common">Chinese foxglove</name>
    <dbReference type="NCBI Taxonomy" id="99300"/>
    <lineage>
        <taxon>Eukaryota</taxon>
        <taxon>Viridiplantae</taxon>
        <taxon>Streptophyta</taxon>
        <taxon>Embryophyta</taxon>
        <taxon>Tracheophyta</taxon>
        <taxon>Spermatophyta</taxon>
        <taxon>Magnoliopsida</taxon>
        <taxon>eudicotyledons</taxon>
        <taxon>Gunneridae</taxon>
        <taxon>Pentapetalae</taxon>
        <taxon>asterids</taxon>
        <taxon>lamiids</taxon>
        <taxon>Lamiales</taxon>
        <taxon>Orobanchaceae</taxon>
        <taxon>Rehmannieae</taxon>
        <taxon>Rehmannia</taxon>
    </lineage>
</organism>
<feature type="region of interest" description="Disordered" evidence="1">
    <location>
        <begin position="1"/>
        <end position="41"/>
    </location>
</feature>
<accession>A0ABR0V8N0</accession>
<dbReference type="Proteomes" id="UP001318860">
    <property type="component" value="Unassembled WGS sequence"/>
</dbReference>
<sequence>MFSKSVGVERGAPPKNNIGWTTGNWSSGQTNWSSGRGRGFPRRTREEKAKLFCSHCQDHGHEKSECFKLHGYPDWYKKFKEQRSRSVVNHVDTNTHMSPKGSVEESRKNLQLNDISIIIKQELAKIMSTQHVSGDPTVADTPMHYAHFVEYACMSSHYHNQYAMTISGGIGETD</sequence>
<proteinExistence type="predicted"/>
<dbReference type="EMBL" id="JABTTQ020001414">
    <property type="protein sequence ID" value="KAK6131182.1"/>
    <property type="molecule type" value="Genomic_DNA"/>
</dbReference>